<dbReference type="EMBL" id="BAAAQN010000055">
    <property type="protein sequence ID" value="GAA2053122.1"/>
    <property type="molecule type" value="Genomic_DNA"/>
</dbReference>
<evidence type="ECO:0000256" key="2">
    <source>
        <dbReference type="ARBA" id="ARBA00023125"/>
    </source>
</evidence>
<comment type="caution">
    <text evidence="6">The sequence shown here is derived from an EMBL/GenBank/DDBJ whole genome shotgun (WGS) entry which is preliminary data.</text>
</comment>
<evidence type="ECO:0000256" key="3">
    <source>
        <dbReference type="ARBA" id="ARBA00023163"/>
    </source>
</evidence>
<dbReference type="Pfam" id="PF00440">
    <property type="entry name" value="TetR_N"/>
    <property type="match status" value="1"/>
</dbReference>
<protein>
    <submittedName>
        <fullName evidence="6">TetR family transcriptional regulator</fullName>
    </submittedName>
</protein>
<dbReference type="InterPro" id="IPR009057">
    <property type="entry name" value="Homeodomain-like_sf"/>
</dbReference>
<dbReference type="PANTHER" id="PTHR30055:SF238">
    <property type="entry name" value="MYCOFACTOCIN BIOSYNTHESIS TRANSCRIPTIONAL REGULATOR MFTR-RELATED"/>
    <property type="match status" value="1"/>
</dbReference>
<evidence type="ECO:0000313" key="6">
    <source>
        <dbReference type="EMBL" id="GAA2053122.1"/>
    </source>
</evidence>
<dbReference type="SUPFAM" id="SSF46689">
    <property type="entry name" value="Homeodomain-like"/>
    <property type="match status" value="1"/>
</dbReference>
<feature type="DNA-binding region" description="H-T-H motif" evidence="4">
    <location>
        <begin position="31"/>
        <end position="50"/>
    </location>
</feature>
<dbReference type="InterPro" id="IPR001647">
    <property type="entry name" value="HTH_TetR"/>
</dbReference>
<organism evidence="6 7">
    <name type="scientific">Catenulispora yoronensis</name>
    <dbReference type="NCBI Taxonomy" id="450799"/>
    <lineage>
        <taxon>Bacteria</taxon>
        <taxon>Bacillati</taxon>
        <taxon>Actinomycetota</taxon>
        <taxon>Actinomycetes</taxon>
        <taxon>Catenulisporales</taxon>
        <taxon>Catenulisporaceae</taxon>
        <taxon>Catenulispora</taxon>
    </lineage>
</organism>
<name>A0ABN2V7C4_9ACTN</name>
<dbReference type="InterPro" id="IPR050109">
    <property type="entry name" value="HTH-type_TetR-like_transc_reg"/>
</dbReference>
<accession>A0ABN2V7C4</accession>
<keyword evidence="7" id="KW-1185">Reference proteome</keyword>
<feature type="domain" description="HTH tetR-type" evidence="5">
    <location>
        <begin position="8"/>
        <end position="68"/>
    </location>
</feature>
<dbReference type="RefSeq" id="WP_344670091.1">
    <property type="nucleotide sequence ID" value="NZ_BAAAQN010000055.1"/>
</dbReference>
<keyword evidence="1" id="KW-0805">Transcription regulation</keyword>
<dbReference type="PROSITE" id="PS50977">
    <property type="entry name" value="HTH_TETR_2"/>
    <property type="match status" value="1"/>
</dbReference>
<reference evidence="6 7" key="1">
    <citation type="journal article" date="2019" name="Int. J. Syst. Evol. Microbiol.">
        <title>The Global Catalogue of Microorganisms (GCM) 10K type strain sequencing project: providing services to taxonomists for standard genome sequencing and annotation.</title>
        <authorList>
            <consortium name="The Broad Institute Genomics Platform"/>
            <consortium name="The Broad Institute Genome Sequencing Center for Infectious Disease"/>
            <person name="Wu L."/>
            <person name="Ma J."/>
        </authorList>
    </citation>
    <scope>NUCLEOTIDE SEQUENCE [LARGE SCALE GENOMIC DNA]</scope>
    <source>
        <strain evidence="6 7">JCM 16014</strain>
    </source>
</reference>
<keyword evidence="2 4" id="KW-0238">DNA-binding</keyword>
<dbReference type="Proteomes" id="UP001500751">
    <property type="component" value="Unassembled WGS sequence"/>
</dbReference>
<evidence type="ECO:0000259" key="5">
    <source>
        <dbReference type="PROSITE" id="PS50977"/>
    </source>
</evidence>
<evidence type="ECO:0000313" key="7">
    <source>
        <dbReference type="Proteomes" id="UP001500751"/>
    </source>
</evidence>
<sequence length="196" mass="21011">MPTGIAIRDPREQLFDAAERVLLRAGLEALTSRAVTEEAGVAKGVLHRHFTDFDAFLADYVQDRARRVADQDGRLCGRAGVGDLADNLAEALHELFTPLATRIVALIAFRDGVRARLRAAGVVGVPILGEGTRMLAGYLEAERGLGRLLPGLDVDLMALMLIGTVQMTYADHGDRPPSLAEVRQVVAGVVSEGSRS</sequence>
<gene>
    <name evidence="6" type="ORF">GCM10009839_71090</name>
</gene>
<dbReference type="PANTHER" id="PTHR30055">
    <property type="entry name" value="HTH-TYPE TRANSCRIPTIONAL REGULATOR RUTR"/>
    <property type="match status" value="1"/>
</dbReference>
<evidence type="ECO:0000256" key="4">
    <source>
        <dbReference type="PROSITE-ProRule" id="PRU00335"/>
    </source>
</evidence>
<dbReference type="Gene3D" id="1.10.357.10">
    <property type="entry name" value="Tetracycline Repressor, domain 2"/>
    <property type="match status" value="1"/>
</dbReference>
<proteinExistence type="predicted"/>
<evidence type="ECO:0000256" key="1">
    <source>
        <dbReference type="ARBA" id="ARBA00023015"/>
    </source>
</evidence>
<keyword evidence="3" id="KW-0804">Transcription</keyword>